<feature type="non-terminal residue" evidence="3">
    <location>
        <position position="1"/>
    </location>
</feature>
<dbReference type="PANTHER" id="PTHR34997">
    <property type="entry name" value="AM15"/>
    <property type="match status" value="1"/>
</dbReference>
<keyword evidence="1 2" id="KW-0732">Signal</keyword>
<evidence type="ECO:0000256" key="1">
    <source>
        <dbReference type="ARBA" id="ARBA00022729"/>
    </source>
</evidence>
<dbReference type="Gene3D" id="3.10.350.10">
    <property type="entry name" value="LysM domain"/>
    <property type="match status" value="1"/>
</dbReference>
<accession>A0A9P4JBX7</accession>
<proteinExistence type="predicted"/>
<keyword evidence="4" id="KW-1185">Reference proteome</keyword>
<sequence>WNAAFGTYFSALWAGIWYCVGVPGTPTSLPSTAPTTTKTTLLGNGIQTLQPIQPGMMSSCDAFYFVNANEGCLTITDKNSIPLSEFLAWNPDAHDSSCSELRAEVYVC</sequence>
<dbReference type="OrthoDB" id="2281372at2759"/>
<organism evidence="3 4">
    <name type="scientific">Delitschia confertaspora ATCC 74209</name>
    <dbReference type="NCBI Taxonomy" id="1513339"/>
    <lineage>
        <taxon>Eukaryota</taxon>
        <taxon>Fungi</taxon>
        <taxon>Dikarya</taxon>
        <taxon>Ascomycota</taxon>
        <taxon>Pezizomycotina</taxon>
        <taxon>Dothideomycetes</taxon>
        <taxon>Pleosporomycetidae</taxon>
        <taxon>Pleosporales</taxon>
        <taxon>Delitschiaceae</taxon>
        <taxon>Delitschia</taxon>
    </lineage>
</organism>
<evidence type="ECO:0000313" key="3">
    <source>
        <dbReference type="EMBL" id="KAF2196488.1"/>
    </source>
</evidence>
<evidence type="ECO:0000313" key="4">
    <source>
        <dbReference type="Proteomes" id="UP000799536"/>
    </source>
</evidence>
<feature type="non-terminal residue" evidence="3">
    <location>
        <position position="108"/>
    </location>
</feature>
<dbReference type="PANTHER" id="PTHR34997:SF2">
    <property type="entry name" value="LYSM DOMAIN-CONTAINING PROTEIN-RELATED"/>
    <property type="match status" value="1"/>
</dbReference>
<feature type="signal peptide" evidence="2">
    <location>
        <begin position="1"/>
        <end position="21"/>
    </location>
</feature>
<protein>
    <recommendedName>
        <fullName evidence="5">LysM domain-containing protein</fullName>
    </recommendedName>
</protein>
<reference evidence="3" key="1">
    <citation type="journal article" date="2020" name="Stud. Mycol.">
        <title>101 Dothideomycetes genomes: a test case for predicting lifestyles and emergence of pathogens.</title>
        <authorList>
            <person name="Haridas S."/>
            <person name="Albert R."/>
            <person name="Binder M."/>
            <person name="Bloem J."/>
            <person name="Labutti K."/>
            <person name="Salamov A."/>
            <person name="Andreopoulos B."/>
            <person name="Baker S."/>
            <person name="Barry K."/>
            <person name="Bills G."/>
            <person name="Bluhm B."/>
            <person name="Cannon C."/>
            <person name="Castanera R."/>
            <person name="Culley D."/>
            <person name="Daum C."/>
            <person name="Ezra D."/>
            <person name="Gonzalez J."/>
            <person name="Henrissat B."/>
            <person name="Kuo A."/>
            <person name="Liang C."/>
            <person name="Lipzen A."/>
            <person name="Lutzoni F."/>
            <person name="Magnuson J."/>
            <person name="Mondo S."/>
            <person name="Nolan M."/>
            <person name="Ohm R."/>
            <person name="Pangilinan J."/>
            <person name="Park H.-J."/>
            <person name="Ramirez L."/>
            <person name="Alfaro M."/>
            <person name="Sun H."/>
            <person name="Tritt A."/>
            <person name="Yoshinaga Y."/>
            <person name="Zwiers L.-H."/>
            <person name="Turgeon B."/>
            <person name="Goodwin S."/>
            <person name="Spatafora J."/>
            <person name="Crous P."/>
            <person name="Grigoriev I."/>
        </authorList>
    </citation>
    <scope>NUCLEOTIDE SEQUENCE</scope>
    <source>
        <strain evidence="3">ATCC 74209</strain>
    </source>
</reference>
<dbReference type="EMBL" id="ML994379">
    <property type="protein sequence ID" value="KAF2196488.1"/>
    <property type="molecule type" value="Genomic_DNA"/>
</dbReference>
<dbReference type="GO" id="GO:0008061">
    <property type="term" value="F:chitin binding"/>
    <property type="evidence" value="ECO:0007669"/>
    <property type="project" value="InterPro"/>
</dbReference>
<dbReference type="AlphaFoldDB" id="A0A9P4JBX7"/>
<dbReference type="InterPro" id="IPR052210">
    <property type="entry name" value="LysM1-like"/>
</dbReference>
<evidence type="ECO:0000256" key="2">
    <source>
        <dbReference type="SAM" id="SignalP"/>
    </source>
</evidence>
<feature type="chain" id="PRO_5040223316" description="LysM domain-containing protein" evidence="2">
    <location>
        <begin position="22"/>
        <end position="108"/>
    </location>
</feature>
<evidence type="ECO:0008006" key="5">
    <source>
        <dbReference type="Google" id="ProtNLM"/>
    </source>
</evidence>
<dbReference type="Proteomes" id="UP000799536">
    <property type="component" value="Unassembled WGS sequence"/>
</dbReference>
<dbReference type="InterPro" id="IPR036779">
    <property type="entry name" value="LysM_dom_sf"/>
</dbReference>
<gene>
    <name evidence="3" type="ORF">GQ43DRAFT_340520</name>
</gene>
<comment type="caution">
    <text evidence="3">The sequence shown here is derived from an EMBL/GenBank/DDBJ whole genome shotgun (WGS) entry which is preliminary data.</text>
</comment>
<name>A0A9P4JBX7_9PLEO</name>